<evidence type="ECO:0000259" key="2">
    <source>
        <dbReference type="PROSITE" id="PS51782"/>
    </source>
</evidence>
<name>A0AAV9N038_9EURO</name>
<feature type="domain" description="LysM" evidence="2">
    <location>
        <begin position="1251"/>
        <end position="1302"/>
    </location>
</feature>
<dbReference type="EMBL" id="JAVRRD010000031">
    <property type="protein sequence ID" value="KAK5046258.1"/>
    <property type="molecule type" value="Genomic_DNA"/>
</dbReference>
<evidence type="ECO:0000256" key="1">
    <source>
        <dbReference type="SAM" id="MobiDB-lite"/>
    </source>
</evidence>
<keyword evidence="4" id="KW-1185">Reference proteome</keyword>
<dbReference type="InterPro" id="IPR018392">
    <property type="entry name" value="LysM"/>
</dbReference>
<dbReference type="InterPro" id="IPR036779">
    <property type="entry name" value="LysM_dom_sf"/>
</dbReference>
<evidence type="ECO:0000313" key="3">
    <source>
        <dbReference type="EMBL" id="KAK5046258.1"/>
    </source>
</evidence>
<reference evidence="3 4" key="1">
    <citation type="submission" date="2023-08" db="EMBL/GenBank/DDBJ databases">
        <title>Black Yeasts Isolated from many extreme environments.</title>
        <authorList>
            <person name="Coleine C."/>
            <person name="Stajich J.E."/>
            <person name="Selbmann L."/>
        </authorList>
    </citation>
    <scope>NUCLEOTIDE SEQUENCE [LARGE SCALE GENOMIC DNA]</scope>
    <source>
        <strain evidence="3 4">CCFEE 5792</strain>
    </source>
</reference>
<dbReference type="Pfam" id="PF01476">
    <property type="entry name" value="LysM"/>
    <property type="match status" value="1"/>
</dbReference>
<sequence length="1521" mass="169489">MAEDTINNICIPIHLDAFVLSPGSCDGQSSIAPFTQPNYTSLRLDSHLIQHDVVDHVDFHSSSPAWMNPRIADLGRPPGDTPTNANFTNKRQNRMGVHLSWSLPRFYRSATASGKRPRTSDKPEDSPNPNPIFQQLPNRWLVIRRVNNWTKACPLDEWQSWVIESDAVQKITEITDPNIDIESELAPFVDYHNDTNSKQPSSSRDKIALGQNDPQLFASQTEIFLGQKFNLQDWTESKANRHLKSFTVMSSSNPLFADNALHNINVLSLIDNFQFKDGQNTKYLDKVECDYFVLGWHADATSDPLNSIAPKSPKDLASRLSNMLMTLSPQLADDDAIARSPDPRRTLLHGAIYGVAYDYNYNPNAPPPDPKDPNAKPLIVNLANKSAHKFTDDFDMEPLSVGTTPLDGILTFLQAHQASSEATFGQDTKTTVDLLLSISQLLYATGDNYDSRIQAQDLIAQQNFSRTDGGLSWIFNAPTQPGNPPVFPNSTTQTQLAHLNEAQSRLDTAQRKCKSLQWQLFAEWWKFSSLSISTSMGKTELENTLRPIRTRVKQLVDLITATNKYITSLTDFLKPSQNVAMYKQTAKEPYRGRLDPTLCIAGLESGWPKDWDKSLPIRLHQELAKDDSTADTIFGNKTSNPIPIDRDLHITARRILTECVRNSKTHNGSTKSDGTFDPPNVTGFQNWGNRIPFVPLFIEWEGLYYHVGPMKDKWDIELRPTAIGHHHPTVRYTPKEVLSDNAQNHEDFRTVSGRVLVLPQPVFSLQALVKQVIDDASNNSGLTDTDKAIIRDHIQKIQFVSAPLSGLTNHLLTRVEGAHVKPNVRTQDAKDPASRTVQPLAAAFQPTININGAELQLIDAESALTPYGDFFPFNTGEYPGVPFKPVTHGQMILTKLNIVDKFGQAICMPKVRRRRRQPAQLPTSNIYPCLSDYLSPDAVESPDGSAKVLNTVLPDPKHAQLVPGQWPPCQYIQLPPGINQDAKINGSFLVRDTLDVVSKEYTPWREATDYDPMIWGWIIINYADNGLQLFLGDGTFYAEIRRGGVEGTNVSPKWLPFEKRKTGDEPQNAEEEQLYELLQKLRDPQYFQLFADMINGSIVNMPFPPSDYSAYANAIIGKPLALVNVGWSLELAEPAIKSQNSLGNRPQWEGNVNNNAKSTQPTNESWETRINQWNAEISNDFEGSEISQYQFALKIGDIERNYDGVVGYWYADNTQKSSVSHWETTYTYFYVTWDNLLAGTSLHLPGTTRPSTYTVVTGDTFQSIATSLKVTAAALKSANPQIPEPTAPSKDGKTNTFQAIQPSNFLQLSPYYIDPLAFTSSISLTVPQISTVAAPDPSISFLAARASKYTVTPMLLDPYTSIHGYSPVLPTKILTLPPFAIQQAFQKMHAFFHLGPLLLTSDVPPTIQLAKNPPSLQPPTTPTLVSPATPVVNPTPPTLVSTTPLNVVNIPVSGRKGTWSWFQPYATNDDAQLKPEYVEMPVEEDQGNKKFVKGPYTFIEGYLQLLGSLAQKQAVQKAVNG</sequence>
<proteinExistence type="predicted"/>
<feature type="region of interest" description="Disordered" evidence="1">
    <location>
        <begin position="110"/>
        <end position="134"/>
    </location>
</feature>
<gene>
    <name evidence="3" type="ORF">LTR84_008401</name>
</gene>
<protein>
    <recommendedName>
        <fullName evidence="2">LysM domain-containing protein</fullName>
    </recommendedName>
</protein>
<evidence type="ECO:0000313" key="4">
    <source>
        <dbReference type="Proteomes" id="UP001358417"/>
    </source>
</evidence>
<accession>A0AAV9N038</accession>
<dbReference type="SMART" id="SM00257">
    <property type="entry name" value="LysM"/>
    <property type="match status" value="1"/>
</dbReference>
<feature type="region of interest" description="Disordered" evidence="1">
    <location>
        <begin position="1142"/>
        <end position="1164"/>
    </location>
</feature>
<organism evidence="3 4">
    <name type="scientific">Exophiala bonariae</name>
    <dbReference type="NCBI Taxonomy" id="1690606"/>
    <lineage>
        <taxon>Eukaryota</taxon>
        <taxon>Fungi</taxon>
        <taxon>Dikarya</taxon>
        <taxon>Ascomycota</taxon>
        <taxon>Pezizomycotina</taxon>
        <taxon>Eurotiomycetes</taxon>
        <taxon>Chaetothyriomycetidae</taxon>
        <taxon>Chaetothyriales</taxon>
        <taxon>Herpotrichiellaceae</taxon>
        <taxon>Exophiala</taxon>
    </lineage>
</organism>
<comment type="caution">
    <text evidence="3">The sequence shown here is derived from an EMBL/GenBank/DDBJ whole genome shotgun (WGS) entry which is preliminary data.</text>
</comment>
<dbReference type="RefSeq" id="XP_064701852.1">
    <property type="nucleotide sequence ID" value="XM_064851947.1"/>
</dbReference>
<dbReference type="Gene3D" id="3.10.350.10">
    <property type="entry name" value="LysM domain"/>
    <property type="match status" value="1"/>
</dbReference>
<dbReference type="Proteomes" id="UP001358417">
    <property type="component" value="Unassembled WGS sequence"/>
</dbReference>
<dbReference type="PROSITE" id="PS51782">
    <property type="entry name" value="LYSM"/>
    <property type="match status" value="1"/>
</dbReference>
<dbReference type="GeneID" id="89976564"/>
<dbReference type="CDD" id="cd00118">
    <property type="entry name" value="LysM"/>
    <property type="match status" value="1"/>
</dbReference>